<dbReference type="AlphaFoldDB" id="S8AUR7"/>
<reference evidence="2 3" key="1">
    <citation type="journal article" date="2013" name="PLoS ONE">
        <title>Genomic and secretomic analyses reveal unique features of the lignocellulolytic enzyme system of Penicillium decumbens.</title>
        <authorList>
            <person name="Liu G."/>
            <person name="Zhang L."/>
            <person name="Wei X."/>
            <person name="Zou G."/>
            <person name="Qin Y."/>
            <person name="Ma L."/>
            <person name="Li J."/>
            <person name="Zheng H."/>
            <person name="Wang S."/>
            <person name="Wang C."/>
            <person name="Xun L."/>
            <person name="Zhao G.-P."/>
            <person name="Zhou Z."/>
            <person name="Qu Y."/>
        </authorList>
    </citation>
    <scope>NUCLEOTIDE SEQUENCE [LARGE SCALE GENOMIC DNA]</scope>
    <source>
        <strain evidence="3">114-2 / CGMCC 5302</strain>
    </source>
</reference>
<dbReference type="EMBL" id="KB644408">
    <property type="protein sequence ID" value="EPS25602.1"/>
    <property type="molecule type" value="Genomic_DNA"/>
</dbReference>
<dbReference type="PRINTS" id="PR00388">
    <property type="entry name" value="PDIESTERASE2"/>
</dbReference>
<dbReference type="InterPro" id="IPR036866">
    <property type="entry name" value="RibonucZ/Hydroxyglut_hydro"/>
</dbReference>
<dbReference type="GO" id="GO:0004115">
    <property type="term" value="F:3',5'-cyclic-AMP phosphodiesterase activity"/>
    <property type="evidence" value="ECO:0007669"/>
    <property type="project" value="InterPro"/>
</dbReference>
<evidence type="ECO:0008006" key="4">
    <source>
        <dbReference type="Google" id="ProtNLM"/>
    </source>
</evidence>
<dbReference type="OrthoDB" id="258495at2759"/>
<feature type="region of interest" description="Disordered" evidence="1">
    <location>
        <begin position="424"/>
        <end position="477"/>
    </location>
</feature>
<dbReference type="HOGENOM" id="CLU_016658_1_0_1"/>
<dbReference type="Proteomes" id="UP000019376">
    <property type="component" value="Unassembled WGS sequence"/>
</dbReference>
<dbReference type="PhylomeDB" id="S8AUR7"/>
<dbReference type="CDD" id="cd07735">
    <property type="entry name" value="class_II_PDE_MBL-fold"/>
    <property type="match status" value="1"/>
</dbReference>
<protein>
    <recommendedName>
        <fullName evidence="4">3',5'-cyclic-nucleotide phosphodiesterase</fullName>
    </recommendedName>
</protein>
<dbReference type="PANTHER" id="PTHR28283:SF1">
    <property type="entry name" value="3',5'-CYCLIC-NUCLEOTIDE PHOSPHODIESTERASE 1"/>
    <property type="match status" value="1"/>
</dbReference>
<dbReference type="Pfam" id="PF02112">
    <property type="entry name" value="PDEase_II"/>
    <property type="match status" value="2"/>
</dbReference>
<organism evidence="2 3">
    <name type="scientific">Penicillium oxalicum (strain 114-2 / CGMCC 5302)</name>
    <name type="common">Penicillium decumbens</name>
    <dbReference type="NCBI Taxonomy" id="933388"/>
    <lineage>
        <taxon>Eukaryota</taxon>
        <taxon>Fungi</taxon>
        <taxon>Dikarya</taxon>
        <taxon>Ascomycota</taxon>
        <taxon>Pezizomycotina</taxon>
        <taxon>Eurotiomycetes</taxon>
        <taxon>Eurotiomycetidae</taxon>
        <taxon>Eurotiales</taxon>
        <taxon>Aspergillaceae</taxon>
        <taxon>Penicillium</taxon>
    </lineage>
</organism>
<evidence type="ECO:0000313" key="3">
    <source>
        <dbReference type="Proteomes" id="UP000019376"/>
    </source>
</evidence>
<keyword evidence="3" id="KW-1185">Reference proteome</keyword>
<dbReference type="InterPro" id="IPR000396">
    <property type="entry name" value="Pdiesterase2"/>
</dbReference>
<dbReference type="PANTHER" id="PTHR28283">
    <property type="entry name" value="3',5'-CYCLIC-NUCLEOTIDE PHOSPHODIESTERASE 1"/>
    <property type="match status" value="1"/>
</dbReference>
<feature type="compositionally biased region" description="Polar residues" evidence="1">
    <location>
        <begin position="433"/>
        <end position="443"/>
    </location>
</feature>
<dbReference type="eggNOG" id="ENOG502RFKK">
    <property type="taxonomic scope" value="Eukaryota"/>
</dbReference>
<dbReference type="Gene3D" id="3.60.15.10">
    <property type="entry name" value="Ribonuclease Z/Hydroxyacylglutathione hydrolase-like"/>
    <property type="match status" value="1"/>
</dbReference>
<evidence type="ECO:0000256" key="1">
    <source>
        <dbReference type="SAM" id="MobiDB-lite"/>
    </source>
</evidence>
<evidence type="ECO:0000313" key="2">
    <source>
        <dbReference type="EMBL" id="EPS25602.1"/>
    </source>
</evidence>
<dbReference type="STRING" id="933388.S8AUR7"/>
<name>S8AUR7_PENO1</name>
<dbReference type="GO" id="GO:0006198">
    <property type="term" value="P:cAMP catabolic process"/>
    <property type="evidence" value="ECO:0007669"/>
    <property type="project" value="InterPro"/>
</dbReference>
<sequence>MLWPLQLTHLLPRAEFACIETGRVGPPDRVATLASFVTRSSGRLCGSKTPIFVSGPQRVARRPKMSESGTPAFQIIVLGPNGGPREDHVTGLLVRSTSMSWTPGSVVAVDAGTLLAGIIRILKNFLPDSIDGQGNMTAGPFKGLHLPAKSAEANAAYIFREIIGAVLITHPHLDHVSGLAINTPILEAGSGPKPVAALPSVLSAIKNHMFNDIIWPNLSDEDGGAGLLTYQRLVEGGNTRFGTGDARGYVRACNGLLTKCLSVSHGHSKQRFHPESGMHHRVGSTVFSPDQYIFSSRAVSMDQTDGSFYSPARSPQIPPTAPKEPMMASVESSAFFIRDHRTGREIIIFGDLEPDTVSLEPRNKRVWEAAAPKIHAGSLGAIFMECSFSDSIDDSYLYGHLCPRHVAAELKVLAGKVMGLRDSVSLDKKRKQPTSGFGDSSGTPLSPRSKSRSKSRSNPSLDRSEPSSGGIRAVDMPETLVDRIGSKDVAEPNDVGWADADPLPLTGLSVYIIHIKEGLDDGPPPEEQILRELKAHAQESHLGCQFFIPDPNQAIWV</sequence>
<dbReference type="GO" id="GO:0047555">
    <property type="term" value="F:3',5'-cyclic-GMP phosphodiesterase activity"/>
    <property type="evidence" value="ECO:0007669"/>
    <property type="project" value="TreeGrafter"/>
</dbReference>
<gene>
    <name evidence="2" type="ORF">PDE_00536</name>
</gene>
<accession>S8AUR7</accession>
<proteinExistence type="predicted"/>
<dbReference type="GO" id="GO:1902660">
    <property type="term" value="P:negative regulation of glucose mediated signaling pathway"/>
    <property type="evidence" value="ECO:0007669"/>
    <property type="project" value="TreeGrafter"/>
</dbReference>
<dbReference type="SUPFAM" id="SSF56281">
    <property type="entry name" value="Metallo-hydrolase/oxidoreductase"/>
    <property type="match status" value="1"/>
</dbReference>